<name>A0A7W7EUA2_9SPHN</name>
<keyword evidence="2" id="KW-1185">Reference proteome</keyword>
<dbReference type="Gene3D" id="3.30.2370.10">
    <property type="entry name" value="putative pyruvate dehydrogenase"/>
    <property type="match status" value="1"/>
</dbReference>
<evidence type="ECO:0008006" key="3">
    <source>
        <dbReference type="Google" id="ProtNLM"/>
    </source>
</evidence>
<dbReference type="Proteomes" id="UP000538566">
    <property type="component" value="Unassembled WGS sequence"/>
</dbReference>
<dbReference type="AlphaFoldDB" id="A0A7W7EUA2"/>
<protein>
    <recommendedName>
        <fullName evidence="3">DUF5076 domain-containing protein</fullName>
    </recommendedName>
</protein>
<proteinExistence type="predicted"/>
<reference evidence="1 2" key="1">
    <citation type="submission" date="2020-08" db="EMBL/GenBank/DDBJ databases">
        <title>Genomic Encyclopedia of Type Strains, Phase IV (KMG-IV): sequencing the most valuable type-strain genomes for metagenomic binning, comparative biology and taxonomic classification.</title>
        <authorList>
            <person name="Goeker M."/>
        </authorList>
    </citation>
    <scope>NUCLEOTIDE SEQUENCE [LARGE SCALE GENOMIC DNA]</scope>
    <source>
        <strain evidence="1 2">DSM 17507</strain>
    </source>
</reference>
<dbReference type="EMBL" id="JACHOA010000001">
    <property type="protein sequence ID" value="MBB4612125.1"/>
    <property type="molecule type" value="Genomic_DNA"/>
</dbReference>
<dbReference type="Pfam" id="PF16826">
    <property type="entry name" value="DUF5076"/>
    <property type="match status" value="1"/>
</dbReference>
<evidence type="ECO:0000313" key="2">
    <source>
        <dbReference type="Proteomes" id="UP000538566"/>
    </source>
</evidence>
<dbReference type="OrthoDB" id="284440at2"/>
<dbReference type="RefSeq" id="WP_144902122.1">
    <property type="nucleotide sequence ID" value="NZ_JACHOA010000001.1"/>
</dbReference>
<dbReference type="InterPro" id="IPR031796">
    <property type="entry name" value="DUF5076"/>
</dbReference>
<organism evidence="1 2">
    <name type="scientific">Novosphingobium taihuense</name>
    <dbReference type="NCBI Taxonomy" id="260085"/>
    <lineage>
        <taxon>Bacteria</taxon>
        <taxon>Pseudomonadati</taxon>
        <taxon>Pseudomonadota</taxon>
        <taxon>Alphaproteobacteria</taxon>
        <taxon>Sphingomonadales</taxon>
        <taxon>Sphingomonadaceae</taxon>
        <taxon>Novosphingobium</taxon>
    </lineage>
</organism>
<accession>A0A7W7EUA2</accession>
<evidence type="ECO:0000313" key="1">
    <source>
        <dbReference type="EMBL" id="MBB4612125.1"/>
    </source>
</evidence>
<gene>
    <name evidence="1" type="ORF">GGR37_000371</name>
</gene>
<sequence>MPNYLIEPDAVQEDPDALEVASIWIAKQGLHCALNVGIYADHTQVDERVAWGVMIADMIGHLSHALRDVYGYEASQSKVAILNSLLKEIDVPTSELHGFFAD</sequence>
<comment type="caution">
    <text evidence="1">The sequence shown here is derived from an EMBL/GenBank/DDBJ whole genome shotgun (WGS) entry which is preliminary data.</text>
</comment>